<gene>
    <name evidence="2" type="ORF">JCM19296_1197</name>
</gene>
<evidence type="ECO:0000256" key="1">
    <source>
        <dbReference type="SAM" id="Phobius"/>
    </source>
</evidence>
<protein>
    <submittedName>
        <fullName evidence="2">Uncharacterized protein</fullName>
    </submittedName>
</protein>
<keyword evidence="1" id="KW-1133">Transmembrane helix</keyword>
<comment type="caution">
    <text evidence="2">The sequence shown here is derived from an EMBL/GenBank/DDBJ whole genome shotgun (WGS) entry which is preliminary data.</text>
</comment>
<proteinExistence type="predicted"/>
<dbReference type="Proteomes" id="UP000028980">
    <property type="component" value="Unassembled WGS sequence"/>
</dbReference>
<evidence type="ECO:0000313" key="3">
    <source>
        <dbReference type="Proteomes" id="UP000028980"/>
    </source>
</evidence>
<feature type="transmembrane region" description="Helical" evidence="1">
    <location>
        <begin position="36"/>
        <end position="54"/>
    </location>
</feature>
<accession>A0A081D9K9</accession>
<dbReference type="EMBL" id="BBLG01000002">
    <property type="protein sequence ID" value="GAK75605.1"/>
    <property type="molecule type" value="Genomic_DNA"/>
</dbReference>
<dbReference type="AlphaFoldDB" id="A0A081D9K9"/>
<name>A0A081D9K9_NONUL</name>
<reference evidence="2 3" key="1">
    <citation type="journal article" date="2014" name="Genome Announc.">
        <title>Draft Genome Sequences of Marine Flavobacterium Nonlabens Strains NR17, NR24, NR27, NR32, NR33, and Ara13.</title>
        <authorList>
            <person name="Nakanishi M."/>
            <person name="Meirelles P."/>
            <person name="Suzuki R."/>
            <person name="Takatani N."/>
            <person name="Mino S."/>
            <person name="Suda W."/>
            <person name="Oshima K."/>
            <person name="Hattori M."/>
            <person name="Ohkuma M."/>
            <person name="Hosokawa M."/>
            <person name="Miyashita K."/>
            <person name="Thompson F.L."/>
            <person name="Niwa A."/>
            <person name="Sawabe T."/>
            <person name="Sawabe T."/>
        </authorList>
    </citation>
    <scope>NUCLEOTIDE SEQUENCE [LARGE SCALE GENOMIC DNA]</scope>
    <source>
        <strain evidence="3">JCM19296</strain>
    </source>
</reference>
<organism evidence="2 3">
    <name type="scientific">Nonlabens ulvanivorans</name>
    <name type="common">Persicivirga ulvanivorans</name>
    <dbReference type="NCBI Taxonomy" id="906888"/>
    <lineage>
        <taxon>Bacteria</taxon>
        <taxon>Pseudomonadati</taxon>
        <taxon>Bacteroidota</taxon>
        <taxon>Flavobacteriia</taxon>
        <taxon>Flavobacteriales</taxon>
        <taxon>Flavobacteriaceae</taxon>
        <taxon>Nonlabens</taxon>
    </lineage>
</organism>
<keyword evidence="1" id="KW-0472">Membrane</keyword>
<evidence type="ECO:0000313" key="2">
    <source>
        <dbReference type="EMBL" id="GAK75605.1"/>
    </source>
</evidence>
<keyword evidence="1" id="KW-0812">Transmembrane</keyword>
<sequence length="82" mass="8907">MAEKRSIKDLIDGLVDKDGIKTEVTVTLTNQTLTKIILALLASGATIVLVAHLTKNLFPNHQIVALQADIKSIKSTLKTQLK</sequence>